<dbReference type="EMBL" id="JAPNKE010000002">
    <property type="protein sequence ID" value="MCY1004397.1"/>
    <property type="molecule type" value="Genomic_DNA"/>
</dbReference>
<dbReference type="Proteomes" id="UP001150924">
    <property type="component" value="Unassembled WGS sequence"/>
</dbReference>
<dbReference type="AlphaFoldDB" id="A0A9X3EHY7"/>
<protein>
    <submittedName>
        <fullName evidence="1">WD40 repeat domain-containing protein</fullName>
    </submittedName>
</protein>
<dbReference type="InterPro" id="IPR011047">
    <property type="entry name" value="Quinoprotein_ADH-like_sf"/>
</dbReference>
<dbReference type="InterPro" id="IPR015943">
    <property type="entry name" value="WD40/YVTN_repeat-like_dom_sf"/>
</dbReference>
<proteinExistence type="predicted"/>
<reference evidence="1" key="1">
    <citation type="submission" date="2022-11" db="EMBL/GenBank/DDBJ databases">
        <title>Minimal conservation of predation-associated metabolite biosynthetic gene clusters underscores biosynthetic potential of Myxococcota including descriptions for ten novel species: Archangium lansinium sp. nov., Myxococcus landrumus sp. nov., Nannocystis bai.</title>
        <authorList>
            <person name="Ahearne A."/>
            <person name="Stevens C."/>
            <person name="Phillips K."/>
        </authorList>
    </citation>
    <scope>NUCLEOTIDE SEQUENCE</scope>
    <source>
        <strain evidence="1">Na p29</strain>
    </source>
</reference>
<accession>A0A9X3EHY7</accession>
<sequence length="315" mass="33578">MPLAPLKERKQLMAACLERDIPIAGWNYCATLDPDGAKLLLGRPGGILVIDLASGGSHEVEVPAAAYDAVSSLEFTPDRSRVIATLWVGSVAVLTWPELHCIAVHPVCDTRLHGLAVLPDGRSAWVGGHDGKRTRIDLDDGTVLAARAGEQMWMADAALSPDGELLITADAACNVRLCDPESGLERRLLRSHGIAHDLSFHGAELLLPALTTAIVDVASGETRASFTGEHKLGAQTATLLADDLVATGGAHDPLLVLWNRADGSSALTLKPYNKGAIERVLLTPDREHLVVVPRCDHAVQIWRAAGLVEAARRSR</sequence>
<comment type="caution">
    <text evidence="1">The sequence shown here is derived from an EMBL/GenBank/DDBJ whole genome shotgun (WGS) entry which is preliminary data.</text>
</comment>
<organism evidence="1 2">
    <name type="scientific">Nannocystis pusilla</name>
    <dbReference type="NCBI Taxonomy" id="889268"/>
    <lineage>
        <taxon>Bacteria</taxon>
        <taxon>Pseudomonadati</taxon>
        <taxon>Myxococcota</taxon>
        <taxon>Polyangia</taxon>
        <taxon>Nannocystales</taxon>
        <taxon>Nannocystaceae</taxon>
        <taxon>Nannocystis</taxon>
    </lineage>
</organism>
<evidence type="ECO:0000313" key="2">
    <source>
        <dbReference type="Proteomes" id="UP001150924"/>
    </source>
</evidence>
<dbReference type="SUPFAM" id="SSF50998">
    <property type="entry name" value="Quinoprotein alcohol dehydrogenase-like"/>
    <property type="match status" value="1"/>
</dbReference>
<keyword evidence="2" id="KW-1185">Reference proteome</keyword>
<dbReference type="RefSeq" id="WP_267765940.1">
    <property type="nucleotide sequence ID" value="NZ_JAPNKE010000002.1"/>
</dbReference>
<name>A0A9X3EHY7_9BACT</name>
<gene>
    <name evidence="1" type="ORF">OV079_02200</name>
</gene>
<dbReference type="Gene3D" id="2.130.10.10">
    <property type="entry name" value="YVTN repeat-like/Quinoprotein amine dehydrogenase"/>
    <property type="match status" value="2"/>
</dbReference>
<evidence type="ECO:0000313" key="1">
    <source>
        <dbReference type="EMBL" id="MCY1004397.1"/>
    </source>
</evidence>